<evidence type="ECO:0000313" key="9">
    <source>
        <dbReference type="EMBL" id="SLM29924.1"/>
    </source>
</evidence>
<dbReference type="AlphaFoldDB" id="A0A1W1HBQ6"/>
<dbReference type="GO" id="GO:0003723">
    <property type="term" value="F:RNA binding"/>
    <property type="evidence" value="ECO:0007669"/>
    <property type="project" value="TreeGrafter"/>
</dbReference>
<dbReference type="InterPro" id="IPR035587">
    <property type="entry name" value="DUS-like_FMN-bd"/>
</dbReference>
<dbReference type="InterPro" id="IPR013785">
    <property type="entry name" value="Aldolase_TIM"/>
</dbReference>
<name>A0A1W1HBQ6_9BACT</name>
<comment type="cofactor">
    <cofactor evidence="5 7">
        <name>FMN</name>
        <dbReference type="ChEBI" id="CHEBI:58210"/>
    </cofactor>
</comment>
<feature type="binding site" evidence="7">
    <location>
        <begin position="221"/>
        <end position="222"/>
    </location>
    <ligand>
        <name>FMN</name>
        <dbReference type="ChEBI" id="CHEBI:58210"/>
    </ligand>
</feature>
<reference evidence="9 10" key="1">
    <citation type="submission" date="2017-03" db="EMBL/GenBank/DDBJ databases">
        <authorList>
            <person name="Afonso C.L."/>
            <person name="Miller P.J."/>
            <person name="Scott M.A."/>
            <person name="Spackman E."/>
            <person name="Goraichik I."/>
            <person name="Dimitrov K.M."/>
            <person name="Suarez D.L."/>
            <person name="Swayne D.E."/>
        </authorList>
    </citation>
    <scope>NUCLEOTIDE SEQUENCE [LARGE SCALE GENOMIC DNA]</scope>
    <source>
        <strain evidence="9">PRJEB14757</strain>
    </source>
</reference>
<dbReference type="PANTHER" id="PTHR45846:SF1">
    <property type="entry name" value="TRNA-DIHYDROURIDINE(47) SYNTHASE [NAD(P)(+)]-LIKE"/>
    <property type="match status" value="1"/>
</dbReference>
<keyword evidence="10" id="KW-1185">Reference proteome</keyword>
<dbReference type="Pfam" id="PF01207">
    <property type="entry name" value="Dus"/>
    <property type="match status" value="1"/>
</dbReference>
<dbReference type="CDD" id="cd02801">
    <property type="entry name" value="DUS_like_FMN"/>
    <property type="match status" value="1"/>
</dbReference>
<dbReference type="PIRSF" id="PIRSF006621">
    <property type="entry name" value="Dus"/>
    <property type="match status" value="1"/>
</dbReference>
<dbReference type="InterPro" id="IPR001269">
    <property type="entry name" value="DUS_fam"/>
</dbReference>
<keyword evidence="2 5" id="KW-0288">FMN</keyword>
<keyword evidence="1 5" id="KW-0285">Flavoprotein</keyword>
<feature type="binding site" evidence="7">
    <location>
        <position position="136"/>
    </location>
    <ligand>
        <name>FMN</name>
        <dbReference type="ChEBI" id="CHEBI:58210"/>
    </ligand>
</feature>
<feature type="binding site" evidence="7">
    <location>
        <position position="165"/>
    </location>
    <ligand>
        <name>FMN</name>
        <dbReference type="ChEBI" id="CHEBI:58210"/>
    </ligand>
</feature>
<keyword evidence="4 5" id="KW-0560">Oxidoreductase</keyword>
<protein>
    <recommendedName>
        <fullName evidence="5">tRNA-dihydrouridine synthase</fullName>
        <ecNumber evidence="5">1.3.1.-</ecNumber>
    </recommendedName>
</protein>
<evidence type="ECO:0000256" key="4">
    <source>
        <dbReference type="ARBA" id="ARBA00023002"/>
    </source>
</evidence>
<proteinExistence type="inferred from homology"/>
<dbReference type="GO" id="GO:0050660">
    <property type="term" value="F:flavin adenine dinucleotide binding"/>
    <property type="evidence" value="ECO:0007669"/>
    <property type="project" value="InterPro"/>
</dbReference>
<evidence type="ECO:0000256" key="1">
    <source>
        <dbReference type="ARBA" id="ARBA00022630"/>
    </source>
</evidence>
<evidence type="ECO:0000256" key="2">
    <source>
        <dbReference type="ARBA" id="ARBA00022643"/>
    </source>
</evidence>
<keyword evidence="7" id="KW-0547">Nucleotide-binding</keyword>
<keyword evidence="3 5" id="KW-0819">tRNA processing</keyword>
<feature type="active site" description="Proton donor" evidence="6">
    <location>
        <position position="97"/>
    </location>
</feature>
<accession>A0A1W1HBQ6</accession>
<comment type="function">
    <text evidence="5">Catalyzes the synthesis of 5,6-dihydrouridine (D), a modified base found in the D-loop of most tRNAs, via the reduction of the C5-C6 double bond in target uridines.</text>
</comment>
<dbReference type="GO" id="GO:0017150">
    <property type="term" value="F:tRNA dihydrouridine synthase activity"/>
    <property type="evidence" value="ECO:0007669"/>
    <property type="project" value="InterPro"/>
</dbReference>
<evidence type="ECO:0000313" key="10">
    <source>
        <dbReference type="Proteomes" id="UP000191931"/>
    </source>
</evidence>
<feature type="binding site" evidence="7">
    <location>
        <position position="67"/>
    </location>
    <ligand>
        <name>FMN</name>
        <dbReference type="ChEBI" id="CHEBI:58210"/>
    </ligand>
</feature>
<dbReference type="STRING" id="1246637.MTBBW1_2030014"/>
<dbReference type="SUPFAM" id="SSF51395">
    <property type="entry name" value="FMN-linked oxidoreductases"/>
    <property type="match status" value="1"/>
</dbReference>
<organism evidence="9 10">
    <name type="scientific">Desulfamplus magnetovallimortis</name>
    <dbReference type="NCBI Taxonomy" id="1246637"/>
    <lineage>
        <taxon>Bacteria</taxon>
        <taxon>Pseudomonadati</taxon>
        <taxon>Thermodesulfobacteriota</taxon>
        <taxon>Desulfobacteria</taxon>
        <taxon>Desulfobacterales</taxon>
        <taxon>Desulfobacteraceae</taxon>
        <taxon>Desulfamplus</taxon>
    </lineage>
</organism>
<dbReference type="RefSeq" id="WP_087881819.1">
    <property type="nucleotide sequence ID" value="NZ_LT828556.1"/>
</dbReference>
<feature type="domain" description="DUS-like FMN-binding" evidence="8">
    <location>
        <begin position="6"/>
        <end position="242"/>
    </location>
</feature>
<sequence length="337" mass="38932">MTHEIILAPLQGYTDAVFRDIYFRHFDGIESAMAPFISTMGEHRLNLSRLKDILPENNSHARELIPQILGNVAGDFLFLAKEIEALGYDIVNWNMGCPHSKVAKKKRGSGMLPWPGMVDELLASVFEELPCRLSIKLRLGRHDREEILRLLPVFEKYPIEELIVHPRTGVQMYTGKADLDYFRVVSDNTSHNLVYNGDIVSLRFFEDVACRFSSIKRFMIGRGVLANPFLPSEIKGNVRKKEDDLDKIKMFHDELFDAYSQKFYGPVHVTGRMKGFWGYMGPSFPESRKFIKRMLKAKGREDYRSAAELFFQQSLFFCRLNSVLSRFDCRVENVLNL</sequence>
<gene>
    <name evidence="9" type="primary">dhs</name>
    <name evidence="9" type="ORF">MTBBW1_2030014</name>
</gene>
<dbReference type="Proteomes" id="UP000191931">
    <property type="component" value="Unassembled WGS sequence"/>
</dbReference>
<evidence type="ECO:0000259" key="8">
    <source>
        <dbReference type="Pfam" id="PF01207"/>
    </source>
</evidence>
<dbReference type="EC" id="1.3.1.-" evidence="5"/>
<comment type="similarity">
    <text evidence="5">Belongs to the dus family.</text>
</comment>
<dbReference type="OrthoDB" id="5289281at2"/>
<evidence type="ECO:0000256" key="3">
    <source>
        <dbReference type="ARBA" id="ARBA00022694"/>
    </source>
</evidence>
<evidence type="ECO:0000256" key="5">
    <source>
        <dbReference type="PIRNR" id="PIRNR006621"/>
    </source>
</evidence>
<evidence type="ECO:0000256" key="6">
    <source>
        <dbReference type="PIRSR" id="PIRSR006621-1"/>
    </source>
</evidence>
<dbReference type="Gene3D" id="3.20.20.70">
    <property type="entry name" value="Aldolase class I"/>
    <property type="match status" value="1"/>
</dbReference>
<evidence type="ECO:0000256" key="7">
    <source>
        <dbReference type="PIRSR" id="PIRSR006621-2"/>
    </source>
</evidence>
<dbReference type="PANTHER" id="PTHR45846">
    <property type="entry name" value="TRNA-DIHYDROURIDINE(47) SYNTHASE [NAD(P)(+)]-LIKE"/>
    <property type="match status" value="1"/>
</dbReference>
<dbReference type="EMBL" id="FWEV01000117">
    <property type="protein sequence ID" value="SLM29924.1"/>
    <property type="molecule type" value="Genomic_DNA"/>
</dbReference>